<dbReference type="SMR" id="A2DSA8"/>
<evidence type="ECO:0000313" key="3">
    <source>
        <dbReference type="Proteomes" id="UP000001542"/>
    </source>
</evidence>
<feature type="coiled-coil region" evidence="1">
    <location>
        <begin position="514"/>
        <end position="768"/>
    </location>
</feature>
<name>A2DSA8_TRIV3</name>
<dbReference type="PANTHER" id="PTHR31915">
    <property type="entry name" value="SKICH DOMAIN-CONTAINING PROTEIN"/>
    <property type="match status" value="1"/>
</dbReference>
<dbReference type="OrthoDB" id="10581088at2759"/>
<proteinExistence type="predicted"/>
<evidence type="ECO:0000256" key="1">
    <source>
        <dbReference type="SAM" id="Coils"/>
    </source>
</evidence>
<protein>
    <submittedName>
        <fullName evidence="2">Uncharacterized protein</fullName>
    </submittedName>
</protein>
<dbReference type="InParanoid" id="A2DSA8"/>
<dbReference type="RefSeq" id="XP_001328910.1">
    <property type="nucleotide sequence ID" value="XM_001328875.1"/>
</dbReference>
<dbReference type="EMBL" id="DS113239">
    <property type="protein sequence ID" value="EAY16687.1"/>
    <property type="molecule type" value="Genomic_DNA"/>
</dbReference>
<dbReference type="STRING" id="5722.A2DSA8"/>
<reference evidence="2" key="1">
    <citation type="submission" date="2006-10" db="EMBL/GenBank/DDBJ databases">
        <authorList>
            <person name="Amadeo P."/>
            <person name="Zhao Q."/>
            <person name="Wortman J."/>
            <person name="Fraser-Liggett C."/>
            <person name="Carlton J."/>
        </authorList>
    </citation>
    <scope>NUCLEOTIDE SEQUENCE</scope>
    <source>
        <strain evidence="2">G3</strain>
    </source>
</reference>
<dbReference type="VEuPathDB" id="TrichDB:TVAG_066920"/>
<accession>A2DSA8</accession>
<reference evidence="2" key="2">
    <citation type="journal article" date="2007" name="Science">
        <title>Draft genome sequence of the sexually transmitted pathogen Trichomonas vaginalis.</title>
        <authorList>
            <person name="Carlton J.M."/>
            <person name="Hirt R.P."/>
            <person name="Silva J.C."/>
            <person name="Delcher A.L."/>
            <person name="Schatz M."/>
            <person name="Zhao Q."/>
            <person name="Wortman J.R."/>
            <person name="Bidwell S.L."/>
            <person name="Alsmark U.C.M."/>
            <person name="Besteiro S."/>
            <person name="Sicheritz-Ponten T."/>
            <person name="Noel C.J."/>
            <person name="Dacks J.B."/>
            <person name="Foster P.G."/>
            <person name="Simillion C."/>
            <person name="Van de Peer Y."/>
            <person name="Miranda-Saavedra D."/>
            <person name="Barton G.J."/>
            <person name="Westrop G.D."/>
            <person name="Mueller S."/>
            <person name="Dessi D."/>
            <person name="Fiori P.L."/>
            <person name="Ren Q."/>
            <person name="Paulsen I."/>
            <person name="Zhang H."/>
            <person name="Bastida-Corcuera F.D."/>
            <person name="Simoes-Barbosa A."/>
            <person name="Brown M.T."/>
            <person name="Hayes R.D."/>
            <person name="Mukherjee M."/>
            <person name="Okumura C.Y."/>
            <person name="Schneider R."/>
            <person name="Smith A.J."/>
            <person name="Vanacova S."/>
            <person name="Villalvazo M."/>
            <person name="Haas B.J."/>
            <person name="Pertea M."/>
            <person name="Feldblyum T.V."/>
            <person name="Utterback T.R."/>
            <person name="Shu C.L."/>
            <person name="Osoegawa K."/>
            <person name="de Jong P.J."/>
            <person name="Hrdy I."/>
            <person name="Horvathova L."/>
            <person name="Zubacova Z."/>
            <person name="Dolezal P."/>
            <person name="Malik S.B."/>
            <person name="Logsdon J.M. Jr."/>
            <person name="Henze K."/>
            <person name="Gupta A."/>
            <person name="Wang C.C."/>
            <person name="Dunne R.L."/>
            <person name="Upcroft J.A."/>
            <person name="Upcroft P."/>
            <person name="White O."/>
            <person name="Salzberg S.L."/>
            <person name="Tang P."/>
            <person name="Chiu C.-H."/>
            <person name="Lee Y.-S."/>
            <person name="Embley T.M."/>
            <person name="Coombs G.H."/>
            <person name="Mottram J.C."/>
            <person name="Tachezy J."/>
            <person name="Fraser-Liggett C.M."/>
            <person name="Johnson P.J."/>
        </authorList>
    </citation>
    <scope>NUCLEOTIDE SEQUENCE [LARGE SCALE GENOMIC DNA]</scope>
    <source>
        <strain evidence="2">G3</strain>
    </source>
</reference>
<evidence type="ECO:0000313" key="2">
    <source>
        <dbReference type="EMBL" id="EAY16687.1"/>
    </source>
</evidence>
<keyword evidence="3" id="KW-1185">Reference proteome</keyword>
<keyword evidence="1" id="KW-0175">Coiled coil</keyword>
<dbReference type="Proteomes" id="UP000001542">
    <property type="component" value="Unassembled WGS sequence"/>
</dbReference>
<dbReference type="PANTHER" id="PTHR31915:SF6">
    <property type="entry name" value="SKICH DOMAIN-CONTAINING PROTEIN"/>
    <property type="match status" value="1"/>
</dbReference>
<dbReference type="InterPro" id="IPR051002">
    <property type="entry name" value="UBA_autophagy_assoc_protein"/>
</dbReference>
<dbReference type="AlphaFoldDB" id="A2DSA8"/>
<gene>
    <name evidence="2" type="ORF">TVAG_066920</name>
</gene>
<dbReference type="VEuPathDB" id="TrichDB:TVAGG3_0078980"/>
<sequence>MHLGTFCEALESKKENTVAFDKAYLDIISTFSIGTFEFASLSNDPSLESFIQLIIEPFSRINPESQESITFTEAITKFLKSFSISSPSVHNCLANHFPFHKVIETISNNTPPEIQKQLLELTAIISDGILNQPDKEQYGDMFHELVHLLTERSCSSFALCTISSLLRSRPLFLTFVRTSPDLKTFRDLAMASLSSDDHLTVLSALSSLLCIFPRSIDGNTVKAAALHAISVSGDNILILKCAIHLLTDISVVAILTEEEIKQISEAAVSSVAIKSMLLFNCLNRIIINRESNFLLTFEEVSIDSVIDAMVSTPYGFVSHEILMMIEQLYFQNTNLFDKLEDTVSHITKSLRILSSPPSTLDYELLEGAATILKFFSQSEKLIMNVKSTLEKYEEQIFVAFQRQIESSEPYVSLIFFLFISFTSYHIDSWRKRLRLVIIDSQFSALLAHVIENMTDRKALLDAVTALSQISKLEIGDKTADSSVLFDSIISGFMTINLRSKEEKKKVEMSVDGKVEEVNKATESLKARIECHELEIQSLYTKNEDLQAENDEMKQKIEELEKELKNSKEENEKLNQTNADLQSKLDKELAKTQDLTTENLQLKASNSQQKQKIDELTKSVEEYKQQIQNHVKTERENAAYEVKVGELQGKIDMITKKNNELTVSNESLKNKLKDLKAEFATKSDDFHNIDVEREKASIEINNLKVELRQSEDARKNIHDKSRLLKEKLRETIKVLEEMHQVQVENRREIADLERRNAELMAALTNMEADKKQFELITQFVHRITDESPIPPEQLLTMLDESKN</sequence>
<organism evidence="2 3">
    <name type="scientific">Trichomonas vaginalis (strain ATCC PRA-98 / G3)</name>
    <dbReference type="NCBI Taxonomy" id="412133"/>
    <lineage>
        <taxon>Eukaryota</taxon>
        <taxon>Metamonada</taxon>
        <taxon>Parabasalia</taxon>
        <taxon>Trichomonadida</taxon>
        <taxon>Trichomonadidae</taxon>
        <taxon>Trichomonas</taxon>
    </lineage>
</organism>
<dbReference type="KEGG" id="tva:4774698"/>